<keyword evidence="8" id="KW-0999">Mitochondrion inner membrane</keyword>
<evidence type="ECO:0000256" key="12">
    <source>
        <dbReference type="ARBA" id="ARBA00024143"/>
    </source>
</evidence>
<evidence type="ECO:0000256" key="16">
    <source>
        <dbReference type="RuleBase" id="RU368008"/>
    </source>
</evidence>
<dbReference type="GO" id="GO:0005471">
    <property type="term" value="F:ATP:ADP antiporter activity"/>
    <property type="evidence" value="ECO:0007669"/>
    <property type="project" value="UniProtKB-UniRule"/>
</dbReference>
<keyword evidence="7" id="KW-0677">Repeat</keyword>
<evidence type="ECO:0000256" key="10">
    <source>
        <dbReference type="ARBA" id="ARBA00023128"/>
    </source>
</evidence>
<name>A0A7S4M3J7_9EUKA</name>
<dbReference type="InterPro" id="IPR002113">
    <property type="entry name" value="ADT_euk_type"/>
</dbReference>
<proteinExistence type="inferred from homology"/>
<evidence type="ECO:0000256" key="8">
    <source>
        <dbReference type="ARBA" id="ARBA00022792"/>
    </source>
</evidence>
<evidence type="ECO:0000256" key="14">
    <source>
        <dbReference type="PROSITE-ProRule" id="PRU00282"/>
    </source>
</evidence>
<sequence length="291" mass="31775">MQSIGSAFLFGGLAAGVSKTVVAPVETIKLLLQNQNALVSSGVIARPYNGIWDCLRRTVTNDGFLALWQGNTLNVLRYFPTQICNFAIKDSLRSLIPKRSEGYYMWFIGNTLTGTVAGAISLLFVYPMDYVRTRLGVNVANVAGQRKFSGAFDVLAATVASQGITGCYRGFWISVVGIFVYRASYFGLYDTTMAVIPAEYKKGFLMRFLLGLAVTTAAGLITYPLDTIRRRMMMSVGEPVVFHSAYSCTKYIIENEGVIALFEGAIANTLRGLAGAAVLVIWDNITSPMKK</sequence>
<reference evidence="17" key="1">
    <citation type="submission" date="2021-01" db="EMBL/GenBank/DDBJ databases">
        <authorList>
            <person name="Corre E."/>
            <person name="Pelletier E."/>
            <person name="Niang G."/>
            <person name="Scheremetjew M."/>
            <person name="Finn R."/>
            <person name="Kale V."/>
            <person name="Holt S."/>
            <person name="Cochrane G."/>
            <person name="Meng A."/>
            <person name="Brown T."/>
            <person name="Cohen L."/>
        </authorList>
    </citation>
    <scope>NUCLEOTIDE SEQUENCE</scope>
    <source>
        <strain evidence="17">DIVA3 518/3/11/1/6</strain>
    </source>
</reference>
<comment type="function">
    <text evidence="16">Catalyzes the exchange of ADP and ATP across the membrane.</text>
</comment>
<gene>
    <name evidence="17" type="ORF">VSP0166_LOCUS390</name>
</gene>
<organism evidence="17">
    <name type="scientific">Vannella robusta</name>
    <dbReference type="NCBI Taxonomy" id="1487602"/>
    <lineage>
        <taxon>Eukaryota</taxon>
        <taxon>Amoebozoa</taxon>
        <taxon>Discosea</taxon>
        <taxon>Flabellinia</taxon>
        <taxon>Vannellidae</taxon>
        <taxon>Vannella</taxon>
    </lineage>
</organism>
<dbReference type="PANTHER" id="PTHR45635:SF14">
    <property type="entry name" value="ADP_ATP TRANSLOCASE"/>
    <property type="match status" value="1"/>
</dbReference>
<feature type="transmembrane region" description="Helical" evidence="16">
    <location>
        <begin position="103"/>
        <end position="126"/>
    </location>
</feature>
<dbReference type="GO" id="GO:0140021">
    <property type="term" value="P:mitochondrial ADP transmembrane transport"/>
    <property type="evidence" value="ECO:0007669"/>
    <property type="project" value="InterPro"/>
</dbReference>
<comment type="subunit">
    <text evidence="3 16">Monomer.</text>
</comment>
<dbReference type="PRINTS" id="PR00927">
    <property type="entry name" value="ADPTRNSLCASE"/>
</dbReference>
<protein>
    <recommendedName>
        <fullName evidence="16">ADP/ATP translocase</fullName>
    </recommendedName>
    <alternativeName>
        <fullName evidence="16">ADP,ATP carrier protein</fullName>
    </alternativeName>
</protein>
<comment type="caution">
    <text evidence="16">Lacks conserved residue(s) required for the propagation of feature annotation.</text>
</comment>
<dbReference type="PRINTS" id="PR00926">
    <property type="entry name" value="MITOCARRIER"/>
</dbReference>
<dbReference type="InterPro" id="IPR018108">
    <property type="entry name" value="MCP_transmembrane"/>
</dbReference>
<dbReference type="SUPFAM" id="SSF103506">
    <property type="entry name" value="Mitochondrial carrier"/>
    <property type="match status" value="1"/>
</dbReference>
<dbReference type="AlphaFoldDB" id="A0A7S4M3J7"/>
<keyword evidence="10" id="KW-0496">Mitochondrion</keyword>
<dbReference type="EMBL" id="HBKP01000552">
    <property type="protein sequence ID" value="CAE2199177.1"/>
    <property type="molecule type" value="Transcribed_RNA"/>
</dbReference>
<evidence type="ECO:0000256" key="3">
    <source>
        <dbReference type="ARBA" id="ARBA00011245"/>
    </source>
</evidence>
<feature type="repeat" description="Solcar" evidence="14">
    <location>
        <begin position="202"/>
        <end position="288"/>
    </location>
</feature>
<evidence type="ECO:0000256" key="4">
    <source>
        <dbReference type="ARBA" id="ARBA00022448"/>
    </source>
</evidence>
<evidence type="ECO:0000256" key="2">
    <source>
        <dbReference type="ARBA" id="ARBA00006375"/>
    </source>
</evidence>
<dbReference type="InterPro" id="IPR002067">
    <property type="entry name" value="MCP"/>
</dbReference>
<dbReference type="GO" id="GO:0005743">
    <property type="term" value="C:mitochondrial inner membrane"/>
    <property type="evidence" value="ECO:0007669"/>
    <property type="project" value="UniProtKB-SubCell"/>
</dbReference>
<comment type="subcellular location">
    <subcellularLocation>
        <location evidence="16">Membrane</location>
        <topology evidence="16">Multi-pass membrane protein</topology>
    </subcellularLocation>
    <subcellularLocation>
        <location evidence="1">Mitochondrion inner membrane</location>
        <topology evidence="1">Multi-pass membrane protein</topology>
    </subcellularLocation>
</comment>
<comment type="catalytic activity">
    <reaction evidence="12">
        <text>ADP(in) + ATP(out) = ADP(out) + ATP(in)</text>
        <dbReference type="Rhea" id="RHEA:34999"/>
        <dbReference type="ChEBI" id="CHEBI:30616"/>
        <dbReference type="ChEBI" id="CHEBI:456216"/>
    </reaction>
    <physiologicalReaction direction="left-to-right" evidence="12">
        <dbReference type="Rhea" id="RHEA:35000"/>
    </physiologicalReaction>
</comment>
<feature type="transmembrane region" description="Helical" evidence="16">
    <location>
        <begin position="171"/>
        <end position="189"/>
    </location>
</feature>
<comment type="function">
    <text evidence="13">ADP:ATP antiporter that mediates import of ADP into the mitochondrial matrix for ATP synthesis, and export of ATP out to fuel the cell. Cycles between the cytoplasmic-open state (c-state) and the matrix-open state (m-state): operates by the alternating access mechanism with a single substrate-binding site intermittently exposed to either the cytosolic (c-state) or matrix (m-state) side of the inner mitochondrial membrane.</text>
</comment>
<keyword evidence="11 14" id="KW-0472">Membrane</keyword>
<evidence type="ECO:0000313" key="17">
    <source>
        <dbReference type="EMBL" id="CAE2199177.1"/>
    </source>
</evidence>
<accession>A0A7S4M3J7</accession>
<feature type="transmembrane region" description="Helical" evidence="16">
    <location>
        <begin position="204"/>
        <end position="225"/>
    </location>
</feature>
<keyword evidence="4 15" id="KW-0813">Transport</keyword>
<evidence type="ECO:0000256" key="7">
    <source>
        <dbReference type="ARBA" id="ARBA00022737"/>
    </source>
</evidence>
<keyword evidence="5" id="KW-0050">Antiport</keyword>
<evidence type="ECO:0000256" key="15">
    <source>
        <dbReference type="RuleBase" id="RU000488"/>
    </source>
</evidence>
<comment type="similarity">
    <text evidence="2 15">Belongs to the mitochondrial carrier (TC 2.A.29) family.</text>
</comment>
<dbReference type="Pfam" id="PF00153">
    <property type="entry name" value="Mito_carr"/>
    <property type="match status" value="3"/>
</dbReference>
<evidence type="ECO:0000256" key="1">
    <source>
        <dbReference type="ARBA" id="ARBA00004448"/>
    </source>
</evidence>
<feature type="repeat" description="Solcar" evidence="14">
    <location>
        <begin position="2"/>
        <end position="95"/>
    </location>
</feature>
<evidence type="ECO:0000256" key="5">
    <source>
        <dbReference type="ARBA" id="ARBA00022449"/>
    </source>
</evidence>
<evidence type="ECO:0000256" key="13">
    <source>
        <dbReference type="ARBA" id="ARBA00045250"/>
    </source>
</evidence>
<evidence type="ECO:0000256" key="9">
    <source>
        <dbReference type="ARBA" id="ARBA00022989"/>
    </source>
</evidence>
<keyword evidence="6 14" id="KW-0812">Transmembrane</keyword>
<evidence type="ECO:0000256" key="6">
    <source>
        <dbReference type="ARBA" id="ARBA00022692"/>
    </source>
</evidence>
<dbReference type="PANTHER" id="PTHR45635">
    <property type="entry name" value="ADP,ATP CARRIER PROTEIN 1-RELATED-RELATED"/>
    <property type="match status" value="1"/>
</dbReference>
<keyword evidence="9 16" id="KW-1133">Transmembrane helix</keyword>
<dbReference type="PROSITE" id="PS50920">
    <property type="entry name" value="SOLCAR"/>
    <property type="match status" value="3"/>
</dbReference>
<feature type="repeat" description="Solcar" evidence="14">
    <location>
        <begin position="105"/>
        <end position="195"/>
    </location>
</feature>
<dbReference type="GO" id="GO:1990544">
    <property type="term" value="P:mitochondrial ATP transmembrane transport"/>
    <property type="evidence" value="ECO:0007669"/>
    <property type="project" value="InterPro"/>
</dbReference>
<dbReference type="InterPro" id="IPR023395">
    <property type="entry name" value="MCP_dom_sf"/>
</dbReference>
<dbReference type="Gene3D" id="1.50.40.10">
    <property type="entry name" value="Mitochondrial carrier domain"/>
    <property type="match status" value="1"/>
</dbReference>
<evidence type="ECO:0000256" key="11">
    <source>
        <dbReference type="ARBA" id="ARBA00023136"/>
    </source>
</evidence>